<sequence>LTKVSPVKDEDNGQDDDVPDRGSGESENPVACLGLVDPRNLHDIKQVFREYESDYATECLVHQSVHLSQTVIFNAENARSFWSAESNDSTVYIDNANHDQGRDSVVNPSSFFGIDSNDYVFVKNEKTYDSPDASKSPANTTGESCSSGEICSSKRRQGVSTSLDGLQLKKKKTQEEANIAHCSKIVNCFNNNDSVQAEEPQDRQLSDNHRLVKDESY</sequence>
<keyword evidence="3" id="KW-1185">Reference proteome</keyword>
<name>A0A8J2K8F7_9HEXA</name>
<evidence type="ECO:0000313" key="2">
    <source>
        <dbReference type="EMBL" id="CAG7730321.1"/>
    </source>
</evidence>
<organism evidence="2 3">
    <name type="scientific">Allacma fusca</name>
    <dbReference type="NCBI Taxonomy" id="39272"/>
    <lineage>
        <taxon>Eukaryota</taxon>
        <taxon>Metazoa</taxon>
        <taxon>Ecdysozoa</taxon>
        <taxon>Arthropoda</taxon>
        <taxon>Hexapoda</taxon>
        <taxon>Collembola</taxon>
        <taxon>Symphypleona</taxon>
        <taxon>Sminthuridae</taxon>
        <taxon>Allacma</taxon>
    </lineage>
</organism>
<feature type="compositionally biased region" description="Basic and acidic residues" evidence="1">
    <location>
        <begin position="1"/>
        <end position="11"/>
    </location>
</feature>
<dbReference type="Proteomes" id="UP000708208">
    <property type="component" value="Unassembled WGS sequence"/>
</dbReference>
<feature type="compositionally biased region" description="Basic and acidic residues" evidence="1">
    <location>
        <begin position="200"/>
        <end position="217"/>
    </location>
</feature>
<dbReference type="AlphaFoldDB" id="A0A8J2K8F7"/>
<evidence type="ECO:0000256" key="1">
    <source>
        <dbReference type="SAM" id="MobiDB-lite"/>
    </source>
</evidence>
<dbReference type="EMBL" id="CAJVCH010192538">
    <property type="protein sequence ID" value="CAG7730321.1"/>
    <property type="molecule type" value="Genomic_DNA"/>
</dbReference>
<gene>
    <name evidence="2" type="ORF">AFUS01_LOCUS18975</name>
</gene>
<proteinExistence type="predicted"/>
<feature type="non-terminal residue" evidence="2">
    <location>
        <position position="217"/>
    </location>
</feature>
<protein>
    <submittedName>
        <fullName evidence="2">Uncharacterized protein</fullName>
    </submittedName>
</protein>
<feature type="region of interest" description="Disordered" evidence="1">
    <location>
        <begin position="197"/>
        <end position="217"/>
    </location>
</feature>
<evidence type="ECO:0000313" key="3">
    <source>
        <dbReference type="Proteomes" id="UP000708208"/>
    </source>
</evidence>
<feature type="region of interest" description="Disordered" evidence="1">
    <location>
        <begin position="128"/>
        <end position="150"/>
    </location>
</feature>
<reference evidence="2" key="1">
    <citation type="submission" date="2021-06" db="EMBL/GenBank/DDBJ databases">
        <authorList>
            <person name="Hodson N. C."/>
            <person name="Mongue J. A."/>
            <person name="Jaron S. K."/>
        </authorList>
    </citation>
    <scope>NUCLEOTIDE SEQUENCE</scope>
</reference>
<accession>A0A8J2K8F7</accession>
<comment type="caution">
    <text evidence="2">The sequence shown here is derived from an EMBL/GenBank/DDBJ whole genome shotgun (WGS) entry which is preliminary data.</text>
</comment>
<feature type="region of interest" description="Disordered" evidence="1">
    <location>
        <begin position="1"/>
        <end position="30"/>
    </location>
</feature>